<accession>A0A8T0UBD8</accession>
<dbReference type="EMBL" id="CM029042">
    <property type="protein sequence ID" value="KAG2621982.1"/>
    <property type="molecule type" value="Genomic_DNA"/>
</dbReference>
<dbReference type="AlphaFoldDB" id="A0A8T0UBD8"/>
<dbReference type="Proteomes" id="UP000823388">
    <property type="component" value="Chromosome 3N"/>
</dbReference>
<evidence type="ECO:0000313" key="3">
    <source>
        <dbReference type="Proteomes" id="UP000823388"/>
    </source>
</evidence>
<gene>
    <name evidence="2" type="ORF">PVAP13_3NG292082</name>
</gene>
<keyword evidence="3" id="KW-1185">Reference proteome</keyword>
<organism evidence="2 3">
    <name type="scientific">Panicum virgatum</name>
    <name type="common">Blackwell switchgrass</name>
    <dbReference type="NCBI Taxonomy" id="38727"/>
    <lineage>
        <taxon>Eukaryota</taxon>
        <taxon>Viridiplantae</taxon>
        <taxon>Streptophyta</taxon>
        <taxon>Embryophyta</taxon>
        <taxon>Tracheophyta</taxon>
        <taxon>Spermatophyta</taxon>
        <taxon>Magnoliopsida</taxon>
        <taxon>Liliopsida</taxon>
        <taxon>Poales</taxon>
        <taxon>Poaceae</taxon>
        <taxon>PACMAD clade</taxon>
        <taxon>Panicoideae</taxon>
        <taxon>Panicodae</taxon>
        <taxon>Paniceae</taxon>
        <taxon>Panicinae</taxon>
        <taxon>Panicum</taxon>
        <taxon>Panicum sect. Hiantes</taxon>
    </lineage>
</organism>
<sequence length="159" mass="16409">MVCYMVLLYGTQSPNSYSVPSFLLPRSRTSWFRADDFPSAPTSLPQPAPGGFTLAFLSTPLPHLPAVPSSPGVMPLRSSPTDTRSAICFMRPGAEGRVAAPVFSASVAAGSSPAGVAPSSSPGAALDSGPAGTAPFGVLRRRALSPLPHSGTEAWVRRT</sequence>
<evidence type="ECO:0000313" key="2">
    <source>
        <dbReference type="EMBL" id="KAG2621982.1"/>
    </source>
</evidence>
<proteinExistence type="predicted"/>
<evidence type="ECO:0000256" key="1">
    <source>
        <dbReference type="SAM" id="MobiDB-lite"/>
    </source>
</evidence>
<comment type="caution">
    <text evidence="2">The sequence shown here is derived from an EMBL/GenBank/DDBJ whole genome shotgun (WGS) entry which is preliminary data.</text>
</comment>
<name>A0A8T0UBD8_PANVG</name>
<feature type="compositionally biased region" description="Low complexity" evidence="1">
    <location>
        <begin position="111"/>
        <end position="125"/>
    </location>
</feature>
<reference evidence="2" key="1">
    <citation type="submission" date="2020-05" db="EMBL/GenBank/DDBJ databases">
        <title>WGS assembly of Panicum virgatum.</title>
        <authorList>
            <person name="Lovell J.T."/>
            <person name="Jenkins J."/>
            <person name="Shu S."/>
            <person name="Juenger T.E."/>
            <person name="Schmutz J."/>
        </authorList>
    </citation>
    <scope>NUCLEOTIDE SEQUENCE</scope>
    <source>
        <strain evidence="2">AP13</strain>
    </source>
</reference>
<feature type="region of interest" description="Disordered" evidence="1">
    <location>
        <begin position="111"/>
        <end position="131"/>
    </location>
</feature>
<protein>
    <submittedName>
        <fullName evidence="2">Uncharacterized protein</fullName>
    </submittedName>
</protein>